<organism evidence="2 3">
    <name type="scientific">Ensete ventricosum</name>
    <name type="common">Abyssinian banana</name>
    <name type="synonym">Musa ensete</name>
    <dbReference type="NCBI Taxonomy" id="4639"/>
    <lineage>
        <taxon>Eukaryota</taxon>
        <taxon>Viridiplantae</taxon>
        <taxon>Streptophyta</taxon>
        <taxon>Embryophyta</taxon>
        <taxon>Tracheophyta</taxon>
        <taxon>Spermatophyta</taxon>
        <taxon>Magnoliopsida</taxon>
        <taxon>Liliopsida</taxon>
        <taxon>Zingiberales</taxon>
        <taxon>Musaceae</taxon>
        <taxon>Ensete</taxon>
    </lineage>
</organism>
<feature type="transmembrane region" description="Helical" evidence="1">
    <location>
        <begin position="29"/>
        <end position="52"/>
    </location>
</feature>
<keyword evidence="1" id="KW-0472">Membrane</keyword>
<keyword evidence="1" id="KW-1133">Transmembrane helix</keyword>
<accession>A0A427AM84</accession>
<sequence>MAIHVGMGLCRVLLFVGAGDSLFHSDLGLFFLVSILVLTDLIELFSIPRVVFYDIQVIDARGRLDDIGLELTTLQQLVWGLGGPKNAAKLGFLGSGEARSLKGLQHIAEAIESGNFDNSRTEAILQNDVESLDNLKSLSRFELTLLSC</sequence>
<protein>
    <submittedName>
        <fullName evidence="2">Uncharacterized protein</fullName>
    </submittedName>
</protein>
<dbReference type="AlphaFoldDB" id="A0A427AM84"/>
<dbReference type="Proteomes" id="UP000287651">
    <property type="component" value="Unassembled WGS sequence"/>
</dbReference>
<reference evidence="2 3" key="1">
    <citation type="journal article" date="2014" name="Agronomy (Basel)">
        <title>A Draft Genome Sequence for Ensete ventricosum, the Drought-Tolerant Tree Against Hunger.</title>
        <authorList>
            <person name="Harrison J."/>
            <person name="Moore K.A."/>
            <person name="Paszkiewicz K."/>
            <person name="Jones T."/>
            <person name="Grant M."/>
            <person name="Ambacheew D."/>
            <person name="Muzemil S."/>
            <person name="Studholme D.J."/>
        </authorList>
    </citation>
    <scope>NUCLEOTIDE SEQUENCE [LARGE SCALE GENOMIC DNA]</scope>
</reference>
<evidence type="ECO:0000256" key="1">
    <source>
        <dbReference type="SAM" id="Phobius"/>
    </source>
</evidence>
<gene>
    <name evidence="2" type="ORF">B296_00028772</name>
</gene>
<keyword evidence="1" id="KW-0812">Transmembrane</keyword>
<proteinExistence type="predicted"/>
<comment type="caution">
    <text evidence="2">The sequence shown here is derived from an EMBL/GenBank/DDBJ whole genome shotgun (WGS) entry which is preliminary data.</text>
</comment>
<dbReference type="EMBL" id="AMZH03001948">
    <property type="protein sequence ID" value="RRT77377.1"/>
    <property type="molecule type" value="Genomic_DNA"/>
</dbReference>
<name>A0A427AM84_ENSVE</name>
<evidence type="ECO:0000313" key="3">
    <source>
        <dbReference type="Proteomes" id="UP000287651"/>
    </source>
</evidence>
<evidence type="ECO:0000313" key="2">
    <source>
        <dbReference type="EMBL" id="RRT77377.1"/>
    </source>
</evidence>